<gene>
    <name evidence="2" type="ORF">GLV81_10935</name>
</gene>
<dbReference type="PANTHER" id="PTHR19308">
    <property type="entry name" value="PHOSPHATIDYLCHOLINE TRANSFER PROTEIN"/>
    <property type="match status" value="1"/>
</dbReference>
<dbReference type="Gene3D" id="3.30.530.20">
    <property type="match status" value="1"/>
</dbReference>
<evidence type="ECO:0000313" key="2">
    <source>
        <dbReference type="EMBL" id="QGW28546.1"/>
    </source>
</evidence>
<keyword evidence="3" id="KW-1185">Reference proteome</keyword>
<name>A0A6I6G789_9BACT</name>
<dbReference type="InterPro" id="IPR002913">
    <property type="entry name" value="START_lipid-bd_dom"/>
</dbReference>
<reference evidence="2 3" key="1">
    <citation type="submission" date="2019-11" db="EMBL/GenBank/DDBJ databases">
        <authorList>
            <person name="Im W.T."/>
        </authorList>
    </citation>
    <scope>NUCLEOTIDE SEQUENCE [LARGE SCALE GENOMIC DNA]</scope>
    <source>
        <strain evidence="2 3">SB-02</strain>
    </source>
</reference>
<dbReference type="GO" id="GO:0005737">
    <property type="term" value="C:cytoplasm"/>
    <property type="evidence" value="ECO:0007669"/>
    <property type="project" value="UniProtKB-ARBA"/>
</dbReference>
<dbReference type="Proteomes" id="UP000426027">
    <property type="component" value="Chromosome"/>
</dbReference>
<dbReference type="PANTHER" id="PTHR19308:SF14">
    <property type="entry name" value="START DOMAIN-CONTAINING PROTEIN"/>
    <property type="match status" value="1"/>
</dbReference>
<dbReference type="GO" id="GO:0008289">
    <property type="term" value="F:lipid binding"/>
    <property type="evidence" value="ECO:0007669"/>
    <property type="project" value="InterPro"/>
</dbReference>
<dbReference type="EMBL" id="CP046566">
    <property type="protein sequence ID" value="QGW28546.1"/>
    <property type="molecule type" value="Genomic_DNA"/>
</dbReference>
<feature type="domain" description="START" evidence="1">
    <location>
        <begin position="42"/>
        <end position="225"/>
    </location>
</feature>
<dbReference type="InterPro" id="IPR051213">
    <property type="entry name" value="START_lipid_transfer"/>
</dbReference>
<dbReference type="KEGG" id="fls:GLV81_10935"/>
<dbReference type="InterPro" id="IPR023393">
    <property type="entry name" value="START-like_dom_sf"/>
</dbReference>
<evidence type="ECO:0000259" key="1">
    <source>
        <dbReference type="PROSITE" id="PS50848"/>
    </source>
</evidence>
<dbReference type="SUPFAM" id="SSF55961">
    <property type="entry name" value="Bet v1-like"/>
    <property type="match status" value="1"/>
</dbReference>
<protein>
    <submittedName>
        <fullName evidence="2">Lipid-binding protein</fullName>
    </submittedName>
</protein>
<evidence type="ECO:0000313" key="3">
    <source>
        <dbReference type="Proteomes" id="UP000426027"/>
    </source>
</evidence>
<organism evidence="2 3">
    <name type="scientific">Phnomibacter ginsenosidimutans</name>
    <dbReference type="NCBI Taxonomy" id="2676868"/>
    <lineage>
        <taxon>Bacteria</taxon>
        <taxon>Pseudomonadati</taxon>
        <taxon>Bacteroidota</taxon>
        <taxon>Chitinophagia</taxon>
        <taxon>Chitinophagales</taxon>
        <taxon>Chitinophagaceae</taxon>
        <taxon>Phnomibacter</taxon>
    </lineage>
</organism>
<dbReference type="InterPro" id="IPR028347">
    <property type="entry name" value="START_dom_prot"/>
</dbReference>
<dbReference type="AlphaFoldDB" id="A0A6I6G789"/>
<dbReference type="SMART" id="SM00234">
    <property type="entry name" value="START"/>
    <property type="match status" value="1"/>
</dbReference>
<accession>A0A6I6G789</accession>
<dbReference type="Pfam" id="PF01852">
    <property type="entry name" value="START"/>
    <property type="match status" value="1"/>
</dbReference>
<dbReference type="PROSITE" id="PS50848">
    <property type="entry name" value="START"/>
    <property type="match status" value="1"/>
</dbReference>
<proteinExistence type="predicted"/>
<dbReference type="PIRSF" id="PIRSF039033">
    <property type="entry name" value="START_dom"/>
    <property type="match status" value="1"/>
</dbReference>
<sequence length="235" mass="26167">MTKVATIAAPGCYLFIMQIVTSIQRFVLLLVLLAAVQFAQAQDAWKLKKDEDGVQVYMQTKEGSPFKIVKTVTVLNTTLTKVAAVLLDVMKTPEWVYGTKTCSILKQESPQVVYYYAEIEMPWPASNRDFAIRISMSQNPQTKVITVLAENQPTFTPEKKGLVRIQHSAGKWTISPAGAGKVRVEYVLQVDPGGSLPAGIVNMFSYEGPFESFRSLQRQVDKPAYANVKIPFIVE</sequence>